<dbReference type="KEGG" id="vpo:Kpol_538p46"/>
<sequence>MSSKDHNGNSGGTFGSALVNDADNLQQHNINDAHSDASFYKAVTEHLKYSFNSPLPTTTQFPTPYSSNQLNNNNHGGNSVNNNGNGMSLNSGFNANNGRSRKSGGSLKSDSDSSIIENSILAGMHSRLPNNGSVLGATGGVAADTNAGESLNDMNLQPSSALHFNNNFPNEFLLASPEQFKEFLFESPAGFNLFNKTPAKTPLRFFTDSNALSSGTNGQGNLFNTNLGNSSAGKNSQTPLRNIDLNLMFNSRQMSISSSPSKGFSLSVTPYGKKILNEFGTPYAKNLISSNSALADFQRARKDTVRLQKTPETVSKYSIDKFMETPNDKFSKSKHPMLTKTSLQESSGDRTNDDIYGSSPTTIQLNSSVTKSSTKLDPNKIPLLNHGLENRNIDEQLFDLDMARIPISPTPKNHKNNNMNTLRIPELPKMGSFISERSSSSLTSNLTAKTANKACKVKKNTKKQPKFQIIVSNAQKFNSAKATVPNNGTKRNKKNTGKFKRTRSLVIGKSTDSLDTKNRDKTTQQNKTGLPRSTSFSIELTDKHQFTNSQ</sequence>
<gene>
    <name evidence="2" type="ORF">Kpol_538p46</name>
</gene>
<protein>
    <submittedName>
        <fullName evidence="2">Uncharacterized protein</fullName>
    </submittedName>
</protein>
<evidence type="ECO:0000313" key="2">
    <source>
        <dbReference type="EMBL" id="EDO17286.1"/>
    </source>
</evidence>
<organism evidence="3">
    <name type="scientific">Vanderwaltozyma polyspora (strain ATCC 22028 / DSM 70294 / BCRC 21397 / CBS 2163 / NBRC 10782 / NRRL Y-8283 / UCD 57-17)</name>
    <name type="common">Kluyveromyces polysporus</name>
    <dbReference type="NCBI Taxonomy" id="436907"/>
    <lineage>
        <taxon>Eukaryota</taxon>
        <taxon>Fungi</taxon>
        <taxon>Dikarya</taxon>
        <taxon>Ascomycota</taxon>
        <taxon>Saccharomycotina</taxon>
        <taxon>Saccharomycetes</taxon>
        <taxon>Saccharomycetales</taxon>
        <taxon>Saccharomycetaceae</taxon>
        <taxon>Vanderwaltozyma</taxon>
    </lineage>
</organism>
<dbReference type="GO" id="GO:0005634">
    <property type="term" value="C:nucleus"/>
    <property type="evidence" value="ECO:0007669"/>
    <property type="project" value="EnsemblFungi"/>
</dbReference>
<proteinExistence type="predicted"/>
<feature type="region of interest" description="Disordered" evidence="1">
    <location>
        <begin position="60"/>
        <end position="112"/>
    </location>
</feature>
<dbReference type="GO" id="GO:0000086">
    <property type="term" value="P:G2/M transition of mitotic cell cycle"/>
    <property type="evidence" value="ECO:0007669"/>
    <property type="project" value="EnsemblFungi"/>
</dbReference>
<dbReference type="eggNOG" id="ENOG502RUKY">
    <property type="taxonomic scope" value="Eukaryota"/>
</dbReference>
<dbReference type="RefSeq" id="XP_001645144.1">
    <property type="nucleotide sequence ID" value="XM_001645094.1"/>
</dbReference>
<feature type="compositionally biased region" description="Basic residues" evidence="1">
    <location>
        <begin position="490"/>
        <end position="499"/>
    </location>
</feature>
<dbReference type="GO" id="GO:0045944">
    <property type="term" value="P:positive regulation of transcription by RNA polymerase II"/>
    <property type="evidence" value="ECO:0007669"/>
    <property type="project" value="EnsemblFungi"/>
</dbReference>
<feature type="compositionally biased region" description="Polar residues" evidence="1">
    <location>
        <begin position="523"/>
        <end position="532"/>
    </location>
</feature>
<feature type="region of interest" description="Disordered" evidence="1">
    <location>
        <begin position="480"/>
        <end position="499"/>
    </location>
</feature>
<dbReference type="InParanoid" id="A7TKF9"/>
<evidence type="ECO:0000313" key="3">
    <source>
        <dbReference type="Proteomes" id="UP000000267"/>
    </source>
</evidence>
<dbReference type="HOGENOM" id="CLU_023935_0_0_1"/>
<dbReference type="PhylomeDB" id="A7TKF9"/>
<dbReference type="Proteomes" id="UP000000267">
    <property type="component" value="Unassembled WGS sequence"/>
</dbReference>
<dbReference type="GeneID" id="5545492"/>
<feature type="region of interest" description="Disordered" evidence="1">
    <location>
        <begin position="508"/>
        <end position="532"/>
    </location>
</feature>
<dbReference type="GO" id="GO:0003713">
    <property type="term" value="F:transcription coactivator activity"/>
    <property type="evidence" value="ECO:0007669"/>
    <property type="project" value="EnsemblFungi"/>
</dbReference>
<reference evidence="2 3" key="1">
    <citation type="journal article" date="2007" name="Proc. Natl. Acad. Sci. U.S.A.">
        <title>Independent sorting-out of thousands of duplicated gene pairs in two yeast species descended from a whole-genome duplication.</title>
        <authorList>
            <person name="Scannell D.R."/>
            <person name="Frank A.C."/>
            <person name="Conant G.C."/>
            <person name="Byrne K.P."/>
            <person name="Woolfit M."/>
            <person name="Wolfe K.H."/>
        </authorList>
    </citation>
    <scope>NUCLEOTIDE SEQUENCE [LARGE SCALE GENOMIC DNA]</scope>
    <source>
        <strain evidence="3">ATCC 22028 / DSM 70294 / BCRC 21397 / CBS 2163 / NBRC 10782 / NRRL Y-8283 / UCD 57-17</strain>
    </source>
</reference>
<keyword evidence="3" id="KW-1185">Reference proteome</keyword>
<dbReference type="OrthoDB" id="4063682at2759"/>
<evidence type="ECO:0000256" key="1">
    <source>
        <dbReference type="SAM" id="MobiDB-lite"/>
    </source>
</evidence>
<accession>A7TKF9</accession>
<dbReference type="STRING" id="436907.A7TKF9"/>
<name>A7TKF9_VANPO</name>
<dbReference type="FunCoup" id="A7TKF9">
    <property type="interactions" value="192"/>
</dbReference>
<feature type="region of interest" description="Disordered" evidence="1">
    <location>
        <begin position="328"/>
        <end position="360"/>
    </location>
</feature>
<feature type="compositionally biased region" description="Low complexity" evidence="1">
    <location>
        <begin position="103"/>
        <end position="112"/>
    </location>
</feature>
<feature type="compositionally biased region" description="Low complexity" evidence="1">
    <location>
        <begin position="66"/>
        <end position="94"/>
    </location>
</feature>
<dbReference type="EMBL" id="DS480407">
    <property type="protein sequence ID" value="EDO17286.1"/>
    <property type="molecule type" value="Genomic_DNA"/>
</dbReference>
<dbReference type="AlphaFoldDB" id="A7TKF9"/>
<feature type="compositionally biased region" description="Basic and acidic residues" evidence="1">
    <location>
        <begin position="512"/>
        <end position="522"/>
    </location>
</feature>
<dbReference type="OMA" id="TQFPTPY"/>